<proteinExistence type="predicted"/>
<name>A0A2Y9G211_TRIMA</name>
<dbReference type="GeneID" id="105757005"/>
<dbReference type="KEGG" id="tmu:105757005"/>
<dbReference type="InParanoid" id="A0A2Y9G211"/>
<accession>A0A2Y9G211</accession>
<keyword evidence="2" id="KW-1185">Reference proteome</keyword>
<dbReference type="PRINTS" id="PR00021">
    <property type="entry name" value="PRORICH"/>
</dbReference>
<dbReference type="Pfam" id="PF02389">
    <property type="entry name" value="Cornifin"/>
    <property type="match status" value="1"/>
</dbReference>
<dbReference type="RefSeq" id="XP_012415418.1">
    <property type="nucleotide sequence ID" value="XM_012559964.1"/>
</dbReference>
<sequence length="88" mass="9658">MSSYQQKQPFTPPPQPHEQQVIQPCLPPQKPPVPVTKTPGHPQVPPPGNTKVPEPGYPKVPDSVCRKDPEPCPSPVSPDPDQQKTKKN</sequence>
<feature type="compositionally biased region" description="Pro residues" evidence="1">
    <location>
        <begin position="25"/>
        <end position="34"/>
    </location>
</feature>
<reference evidence="3" key="1">
    <citation type="submission" date="2025-08" db="UniProtKB">
        <authorList>
            <consortium name="RefSeq"/>
        </authorList>
    </citation>
    <scope>IDENTIFICATION</scope>
</reference>
<dbReference type="Proteomes" id="UP000248480">
    <property type="component" value="Unplaced"/>
</dbReference>
<gene>
    <name evidence="3" type="primary">LOC105757005</name>
</gene>
<organism evidence="2 3">
    <name type="scientific">Trichechus manatus latirostris</name>
    <name type="common">Florida manatee</name>
    <dbReference type="NCBI Taxonomy" id="127582"/>
    <lineage>
        <taxon>Eukaryota</taxon>
        <taxon>Metazoa</taxon>
        <taxon>Chordata</taxon>
        <taxon>Craniata</taxon>
        <taxon>Vertebrata</taxon>
        <taxon>Euteleostomi</taxon>
        <taxon>Mammalia</taxon>
        <taxon>Eutheria</taxon>
        <taxon>Afrotheria</taxon>
        <taxon>Sirenia</taxon>
        <taxon>Trichechidae</taxon>
        <taxon>Trichechus</taxon>
    </lineage>
</organism>
<evidence type="ECO:0000256" key="1">
    <source>
        <dbReference type="SAM" id="MobiDB-lite"/>
    </source>
</evidence>
<evidence type="ECO:0000313" key="2">
    <source>
        <dbReference type="Proteomes" id="UP000248480"/>
    </source>
</evidence>
<evidence type="ECO:0000313" key="3">
    <source>
        <dbReference type="RefSeq" id="XP_012415418.1"/>
    </source>
</evidence>
<dbReference type="AlphaFoldDB" id="A0A2Y9G211"/>
<protein>
    <submittedName>
        <fullName evidence="3">Cornifin-A-like</fullName>
    </submittedName>
</protein>
<feature type="region of interest" description="Disordered" evidence="1">
    <location>
        <begin position="1"/>
        <end position="88"/>
    </location>
</feature>